<dbReference type="Pfam" id="PF07690">
    <property type="entry name" value="MFS_1"/>
    <property type="match status" value="1"/>
</dbReference>
<dbReference type="OrthoDB" id="2533084at2759"/>
<feature type="transmembrane region" description="Helical" evidence="6">
    <location>
        <begin position="381"/>
        <end position="402"/>
    </location>
</feature>
<evidence type="ECO:0000256" key="5">
    <source>
        <dbReference type="SAM" id="MobiDB-lite"/>
    </source>
</evidence>
<keyword evidence="8" id="KW-1185">Reference proteome</keyword>
<dbReference type="EMBL" id="AMGV01000012">
    <property type="protein sequence ID" value="KEF53699.1"/>
    <property type="molecule type" value="Genomic_DNA"/>
</dbReference>
<feature type="transmembrane region" description="Helical" evidence="6">
    <location>
        <begin position="293"/>
        <end position="311"/>
    </location>
</feature>
<dbReference type="PANTHER" id="PTHR23502">
    <property type="entry name" value="MAJOR FACILITATOR SUPERFAMILY"/>
    <property type="match status" value="1"/>
</dbReference>
<dbReference type="Proteomes" id="UP000027920">
    <property type="component" value="Unassembled WGS sequence"/>
</dbReference>
<feature type="transmembrane region" description="Helical" evidence="6">
    <location>
        <begin position="198"/>
        <end position="222"/>
    </location>
</feature>
<feature type="transmembrane region" description="Helical" evidence="6">
    <location>
        <begin position="408"/>
        <end position="436"/>
    </location>
</feature>
<dbReference type="RefSeq" id="XP_013256289.1">
    <property type="nucleotide sequence ID" value="XM_013400835.1"/>
</dbReference>
<keyword evidence="4 6" id="KW-0472">Membrane</keyword>
<evidence type="ECO:0000313" key="7">
    <source>
        <dbReference type="EMBL" id="KEF53699.1"/>
    </source>
</evidence>
<feature type="transmembrane region" description="Helical" evidence="6">
    <location>
        <begin position="228"/>
        <end position="247"/>
    </location>
</feature>
<dbReference type="VEuPathDB" id="FungiDB:A1O9_10099"/>
<dbReference type="GO" id="GO:0005886">
    <property type="term" value="C:plasma membrane"/>
    <property type="evidence" value="ECO:0007669"/>
    <property type="project" value="TreeGrafter"/>
</dbReference>
<sequence length="514" mass="56344">MATDAPNGDNSNLKPPTATANSVSSAEAVEGEKTAPHTASIDLERVGETQGYVLDETQLREKLGLAPDVILRKSKKGVVLIPQPTESPEDPYNWGPVKKTLILLVLAVNACTADYSAATGASALIPQSIEWGITPDEVNHATAGCLSAGTAAWSAAAKSFESYMASRILNGMFCVAGAASGLSWINDVFFFHQRPRKINIWSTAIILSPFLGPQFMAAIISVDSWRTGMWLNFGIISFGVALIILFGDETFYPRHLPKEQIPPRKNRLLRVVGVEQARTHYTTNGFLEAGSRLAYTIFKLPVFLICFFYFFDFPWTIANNTTISVLIVPAYNFTFRNLAAIYTAPVVGAVLGLVVGHFLFDWIGKLYARRHGGRLEPENRLIILYLILPLKIIGYNLIGVTLHNARTWSYWVLAVGWAMHNFATIVTTTAVGAYLLDSYPEAGGECAAWINFSRTLGGFIVGYIQLNWAAKAGTQTEYGIQTGIMGGAFLIVIFLQFFGAKLRHAQGPLNFRTN</sequence>
<organism evidence="7 8">
    <name type="scientific">Exophiala aquamarina CBS 119918</name>
    <dbReference type="NCBI Taxonomy" id="1182545"/>
    <lineage>
        <taxon>Eukaryota</taxon>
        <taxon>Fungi</taxon>
        <taxon>Dikarya</taxon>
        <taxon>Ascomycota</taxon>
        <taxon>Pezizomycotina</taxon>
        <taxon>Eurotiomycetes</taxon>
        <taxon>Chaetothyriomycetidae</taxon>
        <taxon>Chaetothyriales</taxon>
        <taxon>Herpotrichiellaceae</taxon>
        <taxon>Exophiala</taxon>
    </lineage>
</organism>
<evidence type="ECO:0000256" key="1">
    <source>
        <dbReference type="ARBA" id="ARBA00004141"/>
    </source>
</evidence>
<dbReference type="PANTHER" id="PTHR23502:SF187">
    <property type="entry name" value="TRANSPORTER, PUTATIVE (AFU_ORTHOLOGUE AFUA_2G17840)-RELATED"/>
    <property type="match status" value="1"/>
</dbReference>
<comment type="subcellular location">
    <subcellularLocation>
        <location evidence="1">Membrane</location>
        <topology evidence="1">Multi-pass membrane protein</topology>
    </subcellularLocation>
</comment>
<proteinExistence type="predicted"/>
<feature type="transmembrane region" description="Helical" evidence="6">
    <location>
        <begin position="478"/>
        <end position="498"/>
    </location>
</feature>
<protein>
    <recommendedName>
        <fullName evidence="9">Major facilitator superfamily (MFS) profile domain-containing protein</fullName>
    </recommendedName>
</protein>
<comment type="caution">
    <text evidence="7">The sequence shown here is derived from an EMBL/GenBank/DDBJ whole genome shotgun (WGS) entry which is preliminary data.</text>
</comment>
<reference evidence="7 8" key="1">
    <citation type="submission" date="2013-03" db="EMBL/GenBank/DDBJ databases">
        <title>The Genome Sequence of Exophiala aquamarina CBS 119918.</title>
        <authorList>
            <consortium name="The Broad Institute Genomics Platform"/>
            <person name="Cuomo C."/>
            <person name="de Hoog S."/>
            <person name="Gorbushina A."/>
            <person name="Walker B."/>
            <person name="Young S.K."/>
            <person name="Zeng Q."/>
            <person name="Gargeya S."/>
            <person name="Fitzgerald M."/>
            <person name="Haas B."/>
            <person name="Abouelleil A."/>
            <person name="Allen A.W."/>
            <person name="Alvarado L."/>
            <person name="Arachchi H.M."/>
            <person name="Berlin A.M."/>
            <person name="Chapman S.B."/>
            <person name="Gainer-Dewar J."/>
            <person name="Goldberg J."/>
            <person name="Griggs A."/>
            <person name="Gujja S."/>
            <person name="Hansen M."/>
            <person name="Howarth C."/>
            <person name="Imamovic A."/>
            <person name="Ireland A."/>
            <person name="Larimer J."/>
            <person name="McCowan C."/>
            <person name="Murphy C."/>
            <person name="Pearson M."/>
            <person name="Poon T.W."/>
            <person name="Priest M."/>
            <person name="Roberts A."/>
            <person name="Saif S."/>
            <person name="Shea T."/>
            <person name="Sisk P."/>
            <person name="Sykes S."/>
            <person name="Wortman J."/>
            <person name="Nusbaum C."/>
            <person name="Birren B."/>
        </authorList>
    </citation>
    <scope>NUCLEOTIDE SEQUENCE [LARGE SCALE GENOMIC DNA]</scope>
    <source>
        <strain evidence="7 8">CBS 119918</strain>
    </source>
</reference>
<evidence type="ECO:0000256" key="6">
    <source>
        <dbReference type="SAM" id="Phobius"/>
    </source>
</evidence>
<dbReference type="SUPFAM" id="SSF103473">
    <property type="entry name" value="MFS general substrate transporter"/>
    <property type="match status" value="1"/>
</dbReference>
<dbReference type="GeneID" id="25285005"/>
<feature type="transmembrane region" description="Helical" evidence="6">
    <location>
        <begin position="339"/>
        <end position="360"/>
    </location>
</feature>
<feature type="transmembrane region" description="Helical" evidence="6">
    <location>
        <begin position="168"/>
        <end position="186"/>
    </location>
</feature>
<feature type="region of interest" description="Disordered" evidence="5">
    <location>
        <begin position="1"/>
        <end position="42"/>
    </location>
</feature>
<evidence type="ECO:0000256" key="3">
    <source>
        <dbReference type="ARBA" id="ARBA00022989"/>
    </source>
</evidence>
<dbReference type="GO" id="GO:0022857">
    <property type="term" value="F:transmembrane transporter activity"/>
    <property type="evidence" value="ECO:0007669"/>
    <property type="project" value="InterPro"/>
</dbReference>
<gene>
    <name evidence="7" type="ORF">A1O9_10099</name>
</gene>
<accession>A0A072P0N5</accession>
<evidence type="ECO:0008006" key="9">
    <source>
        <dbReference type="Google" id="ProtNLM"/>
    </source>
</evidence>
<dbReference type="InterPro" id="IPR011701">
    <property type="entry name" value="MFS"/>
</dbReference>
<keyword evidence="3 6" id="KW-1133">Transmembrane helix</keyword>
<dbReference type="Gene3D" id="1.20.1250.20">
    <property type="entry name" value="MFS general substrate transporter like domains"/>
    <property type="match status" value="1"/>
</dbReference>
<feature type="compositionally biased region" description="Polar residues" evidence="5">
    <location>
        <begin position="8"/>
        <end position="25"/>
    </location>
</feature>
<keyword evidence="2 6" id="KW-0812">Transmembrane</keyword>
<dbReference type="InterPro" id="IPR036259">
    <property type="entry name" value="MFS_trans_sf"/>
</dbReference>
<dbReference type="AlphaFoldDB" id="A0A072P0N5"/>
<feature type="transmembrane region" description="Helical" evidence="6">
    <location>
        <begin position="448"/>
        <end position="466"/>
    </location>
</feature>
<name>A0A072P0N5_9EURO</name>
<evidence type="ECO:0000256" key="2">
    <source>
        <dbReference type="ARBA" id="ARBA00022692"/>
    </source>
</evidence>
<dbReference type="HOGENOM" id="CLU_008455_13_8_1"/>
<evidence type="ECO:0000313" key="8">
    <source>
        <dbReference type="Proteomes" id="UP000027920"/>
    </source>
</evidence>
<evidence type="ECO:0000256" key="4">
    <source>
        <dbReference type="ARBA" id="ARBA00023136"/>
    </source>
</evidence>